<dbReference type="Gene3D" id="3.40.50.720">
    <property type="entry name" value="NAD(P)-binding Rossmann-like Domain"/>
    <property type="match status" value="1"/>
</dbReference>
<dbReference type="InterPro" id="IPR036291">
    <property type="entry name" value="NAD(P)-bd_dom_sf"/>
</dbReference>
<evidence type="ECO:0000256" key="11">
    <source>
        <dbReference type="ARBA" id="ARBA00082544"/>
    </source>
</evidence>
<evidence type="ECO:0000256" key="3">
    <source>
        <dbReference type="ARBA" id="ARBA00022692"/>
    </source>
</evidence>
<evidence type="ECO:0000313" key="14">
    <source>
        <dbReference type="Proteomes" id="UP001232148"/>
    </source>
</evidence>
<dbReference type="PANTHER" id="PTHR24322">
    <property type="entry name" value="PKSB"/>
    <property type="match status" value="1"/>
</dbReference>
<proteinExistence type="inferred from homology"/>
<keyword evidence="3" id="KW-0812">Transmembrane</keyword>
<evidence type="ECO:0000256" key="8">
    <source>
        <dbReference type="ARBA" id="ARBA00023136"/>
    </source>
</evidence>
<accession>A0AAD9HB72</accession>
<organism evidence="13 14">
    <name type="scientific">Colletotrichum zoysiae</name>
    <dbReference type="NCBI Taxonomy" id="1216348"/>
    <lineage>
        <taxon>Eukaryota</taxon>
        <taxon>Fungi</taxon>
        <taxon>Dikarya</taxon>
        <taxon>Ascomycota</taxon>
        <taxon>Pezizomycotina</taxon>
        <taxon>Sordariomycetes</taxon>
        <taxon>Hypocreomycetidae</taxon>
        <taxon>Glomerellales</taxon>
        <taxon>Glomerellaceae</taxon>
        <taxon>Colletotrichum</taxon>
        <taxon>Colletotrichum graminicola species complex</taxon>
    </lineage>
</organism>
<evidence type="ECO:0000313" key="13">
    <source>
        <dbReference type="EMBL" id="KAK2024894.1"/>
    </source>
</evidence>
<dbReference type="AlphaFoldDB" id="A0AAD9HB72"/>
<dbReference type="FunFam" id="3.40.50.720:FF:000131">
    <property type="entry name" value="Short-chain dehydrogenase/reductase 3"/>
    <property type="match status" value="1"/>
</dbReference>
<gene>
    <name evidence="13" type="ORF">LX32DRAFT_704532</name>
</gene>
<comment type="similarity">
    <text evidence="2 12">Belongs to the short-chain dehydrogenases/reductases (SDR) family.</text>
</comment>
<dbReference type="GO" id="GO:0052650">
    <property type="term" value="F:all-trans-retinol dehydrogenase (NADP+) activity"/>
    <property type="evidence" value="ECO:0007669"/>
    <property type="project" value="UniProtKB-ARBA"/>
</dbReference>
<evidence type="ECO:0000256" key="10">
    <source>
        <dbReference type="ARBA" id="ARBA00068717"/>
    </source>
</evidence>
<comment type="subcellular location">
    <subcellularLocation>
        <location evidence="1">Membrane</location>
        <topology evidence="1">Multi-pass membrane protein</topology>
    </subcellularLocation>
</comment>
<evidence type="ECO:0000256" key="9">
    <source>
        <dbReference type="ARBA" id="ARBA00059620"/>
    </source>
</evidence>
<evidence type="ECO:0000256" key="7">
    <source>
        <dbReference type="ARBA" id="ARBA00023098"/>
    </source>
</evidence>
<comment type="function">
    <text evidence="9">Catalyzes the reduction of all-trans-retinal to all-trans-retinol in the presence of NADPH.</text>
</comment>
<keyword evidence="14" id="KW-1185">Reference proteome</keyword>
<dbReference type="EMBL" id="MU842951">
    <property type="protein sequence ID" value="KAK2024894.1"/>
    <property type="molecule type" value="Genomic_DNA"/>
</dbReference>
<dbReference type="InterPro" id="IPR002347">
    <property type="entry name" value="SDR_fam"/>
</dbReference>
<evidence type="ECO:0000256" key="12">
    <source>
        <dbReference type="RuleBase" id="RU000363"/>
    </source>
</evidence>
<dbReference type="SUPFAM" id="SSF51735">
    <property type="entry name" value="NAD(P)-binding Rossmann-fold domains"/>
    <property type="match status" value="1"/>
</dbReference>
<dbReference type="GO" id="GO:0016020">
    <property type="term" value="C:membrane"/>
    <property type="evidence" value="ECO:0007669"/>
    <property type="project" value="UniProtKB-SubCell"/>
</dbReference>
<evidence type="ECO:0000256" key="2">
    <source>
        <dbReference type="ARBA" id="ARBA00006484"/>
    </source>
</evidence>
<keyword evidence="4" id="KW-0521">NADP</keyword>
<dbReference type="PANTHER" id="PTHR24322:SF736">
    <property type="entry name" value="RETINOL DEHYDROGENASE 10"/>
    <property type="match status" value="1"/>
</dbReference>
<sequence length="320" mass="34842">MSLSRVSQQYSSIALKLTKSPKVQALTLSFGVCFALHRLNRWLSWRKANNGVTSKVWDATKEIAVVTGGSSGIGAEIVELLEQSNIKIIILDVNPPAKKLGHRTAFYRIDLCDPEAIANVADRIRSEHGHPTVLVNNAGIANGDTITSVTLEKLHRVFDVNLFAPFLLVKQFLPEMVAADHGHIVNIASLASFVVHASNVDYAASKAGLLALHEGILQELKHVYKARAVRCTIVHPTWVKTPLAEKELATGNLGAHVTAHDVASAVVRQVTSGYGGQLIVPSGMGWISMMRGFPVWFQEDFRDAGSQGLLQAFREARANK</sequence>
<keyword evidence="5" id="KW-1133">Transmembrane helix</keyword>
<evidence type="ECO:0000256" key="6">
    <source>
        <dbReference type="ARBA" id="ARBA00023002"/>
    </source>
</evidence>
<reference evidence="13" key="1">
    <citation type="submission" date="2021-06" db="EMBL/GenBank/DDBJ databases">
        <title>Comparative genomics, transcriptomics and evolutionary studies reveal genomic signatures of adaptation to plant cell wall in hemibiotrophic fungi.</title>
        <authorList>
            <consortium name="DOE Joint Genome Institute"/>
            <person name="Baroncelli R."/>
            <person name="Diaz J.F."/>
            <person name="Benocci T."/>
            <person name="Peng M."/>
            <person name="Battaglia E."/>
            <person name="Haridas S."/>
            <person name="Andreopoulos W."/>
            <person name="Labutti K."/>
            <person name="Pangilinan J."/>
            <person name="Floch G.L."/>
            <person name="Makela M.R."/>
            <person name="Henrissat B."/>
            <person name="Grigoriev I.V."/>
            <person name="Crouch J.A."/>
            <person name="De Vries R.P."/>
            <person name="Sukno S.A."/>
            <person name="Thon M.R."/>
        </authorList>
    </citation>
    <scope>NUCLEOTIDE SEQUENCE</scope>
    <source>
        <strain evidence="13">MAFF235873</strain>
    </source>
</reference>
<dbReference type="Proteomes" id="UP001232148">
    <property type="component" value="Unassembled WGS sequence"/>
</dbReference>
<evidence type="ECO:0000256" key="1">
    <source>
        <dbReference type="ARBA" id="ARBA00004141"/>
    </source>
</evidence>
<keyword evidence="6" id="KW-0560">Oxidoreductase</keyword>
<evidence type="ECO:0000256" key="4">
    <source>
        <dbReference type="ARBA" id="ARBA00022857"/>
    </source>
</evidence>
<dbReference type="PRINTS" id="PR00081">
    <property type="entry name" value="GDHRDH"/>
</dbReference>
<dbReference type="PRINTS" id="PR00080">
    <property type="entry name" value="SDRFAMILY"/>
</dbReference>
<evidence type="ECO:0000256" key="5">
    <source>
        <dbReference type="ARBA" id="ARBA00022989"/>
    </source>
</evidence>
<keyword evidence="7" id="KW-0443">Lipid metabolism</keyword>
<name>A0AAD9HB72_9PEZI</name>
<comment type="caution">
    <text evidence="13">The sequence shown here is derived from an EMBL/GenBank/DDBJ whole genome shotgun (WGS) entry which is preliminary data.</text>
</comment>
<keyword evidence="8" id="KW-0472">Membrane</keyword>
<dbReference type="Pfam" id="PF00106">
    <property type="entry name" value="adh_short"/>
    <property type="match status" value="1"/>
</dbReference>
<protein>
    <recommendedName>
        <fullName evidence="10">Short-chain dehydrogenase/reductase 3</fullName>
    </recommendedName>
    <alternativeName>
        <fullName evidence="11">Retinal short-chain dehydrogenase/reductase 1</fullName>
    </alternativeName>
</protein>